<gene>
    <name evidence="2" type="ORF">GHC57_15275</name>
</gene>
<protein>
    <submittedName>
        <fullName evidence="2">Uncharacterized protein</fullName>
    </submittedName>
</protein>
<dbReference type="EMBL" id="WIVE01000059">
    <property type="protein sequence ID" value="MQX37881.1"/>
    <property type="molecule type" value="Genomic_DNA"/>
</dbReference>
<reference evidence="2 3" key="1">
    <citation type="submission" date="2019-10" db="EMBL/GenBank/DDBJ databases">
        <title>Draft whole-genome sequence of the purple nonsulfur photosynthetic bacterium Roseospira navarrensis DSM 15114.</title>
        <authorList>
            <person name="Kyndt J.A."/>
            <person name="Meyer T.E."/>
        </authorList>
    </citation>
    <scope>NUCLEOTIDE SEQUENCE [LARGE SCALE GENOMIC DNA]</scope>
    <source>
        <strain evidence="2 3">DSM 15114</strain>
    </source>
</reference>
<proteinExistence type="predicted"/>
<dbReference type="OrthoDB" id="9955663at2"/>
<dbReference type="AlphaFoldDB" id="A0A7X2D4H8"/>
<keyword evidence="3" id="KW-1185">Reference proteome</keyword>
<organism evidence="2 3">
    <name type="scientific">Roseospira navarrensis</name>
    <dbReference type="NCBI Taxonomy" id="140058"/>
    <lineage>
        <taxon>Bacteria</taxon>
        <taxon>Pseudomonadati</taxon>
        <taxon>Pseudomonadota</taxon>
        <taxon>Alphaproteobacteria</taxon>
        <taxon>Rhodospirillales</taxon>
        <taxon>Rhodospirillaceae</taxon>
        <taxon>Roseospira</taxon>
    </lineage>
</organism>
<evidence type="ECO:0000256" key="1">
    <source>
        <dbReference type="SAM" id="MobiDB-lite"/>
    </source>
</evidence>
<evidence type="ECO:0000313" key="3">
    <source>
        <dbReference type="Proteomes" id="UP000434582"/>
    </source>
</evidence>
<dbReference type="Proteomes" id="UP000434582">
    <property type="component" value="Unassembled WGS sequence"/>
</dbReference>
<name>A0A7X2D4H8_9PROT</name>
<dbReference type="RefSeq" id="WP_153345807.1">
    <property type="nucleotide sequence ID" value="NZ_WIVE01000059.1"/>
</dbReference>
<feature type="region of interest" description="Disordered" evidence="1">
    <location>
        <begin position="48"/>
        <end position="76"/>
    </location>
</feature>
<comment type="caution">
    <text evidence="2">The sequence shown here is derived from an EMBL/GenBank/DDBJ whole genome shotgun (WGS) entry which is preliminary data.</text>
</comment>
<accession>A0A7X2D4H8</accession>
<sequence>MAGGKTRRVEARITLVRGDLGGLTSIRPGQTVDLPAGEAEALISRGFARAASTETAPLPKSAPPKKVPDGGDNGMG</sequence>
<evidence type="ECO:0000313" key="2">
    <source>
        <dbReference type="EMBL" id="MQX37881.1"/>
    </source>
</evidence>